<feature type="non-terminal residue" evidence="2">
    <location>
        <position position="75"/>
    </location>
</feature>
<gene>
    <name evidence="2" type="ORF">M9458_023022</name>
</gene>
<proteinExistence type="predicted"/>
<comment type="caution">
    <text evidence="2">The sequence shown here is derived from an EMBL/GenBank/DDBJ whole genome shotgun (WGS) entry which is preliminary data.</text>
</comment>
<keyword evidence="3" id="KW-1185">Reference proteome</keyword>
<accession>A0ABD0Q6Y9</accession>
<organism evidence="2 3">
    <name type="scientific">Cirrhinus mrigala</name>
    <name type="common">Mrigala</name>
    <dbReference type="NCBI Taxonomy" id="683832"/>
    <lineage>
        <taxon>Eukaryota</taxon>
        <taxon>Metazoa</taxon>
        <taxon>Chordata</taxon>
        <taxon>Craniata</taxon>
        <taxon>Vertebrata</taxon>
        <taxon>Euteleostomi</taxon>
        <taxon>Actinopterygii</taxon>
        <taxon>Neopterygii</taxon>
        <taxon>Teleostei</taxon>
        <taxon>Ostariophysi</taxon>
        <taxon>Cypriniformes</taxon>
        <taxon>Cyprinidae</taxon>
        <taxon>Labeoninae</taxon>
        <taxon>Labeonini</taxon>
        <taxon>Cirrhinus</taxon>
    </lineage>
</organism>
<dbReference type="EMBL" id="JAMKFB020000011">
    <property type="protein sequence ID" value="KAL0180616.1"/>
    <property type="molecule type" value="Genomic_DNA"/>
</dbReference>
<feature type="compositionally biased region" description="Basic and acidic residues" evidence="1">
    <location>
        <begin position="64"/>
        <end position="75"/>
    </location>
</feature>
<evidence type="ECO:0000313" key="3">
    <source>
        <dbReference type="Proteomes" id="UP001529510"/>
    </source>
</evidence>
<name>A0ABD0Q6Y9_CIRMR</name>
<dbReference type="Proteomes" id="UP001529510">
    <property type="component" value="Unassembled WGS sequence"/>
</dbReference>
<reference evidence="2 3" key="1">
    <citation type="submission" date="2024-05" db="EMBL/GenBank/DDBJ databases">
        <title>Genome sequencing and assembly of Indian major carp, Cirrhinus mrigala (Hamilton, 1822).</title>
        <authorList>
            <person name="Mohindra V."/>
            <person name="Chowdhury L.M."/>
            <person name="Lal K."/>
            <person name="Jena J.K."/>
        </authorList>
    </citation>
    <scope>NUCLEOTIDE SEQUENCE [LARGE SCALE GENOMIC DNA]</scope>
    <source>
        <strain evidence="2">CM1030</strain>
        <tissue evidence="2">Blood</tissue>
    </source>
</reference>
<dbReference type="AlphaFoldDB" id="A0ABD0Q6Y9"/>
<evidence type="ECO:0000313" key="2">
    <source>
        <dbReference type="EMBL" id="KAL0180616.1"/>
    </source>
</evidence>
<feature type="region of interest" description="Disordered" evidence="1">
    <location>
        <begin position="1"/>
        <end position="75"/>
    </location>
</feature>
<protein>
    <submittedName>
        <fullName evidence="2">Uncharacterized protein</fullName>
    </submittedName>
</protein>
<sequence>MAVCWQDGVDAEMNGVAERSSKEPSPIPSPSADRRGKGSQSATLPAKGQETPSAQMEGLLHRKHEWEGHNKKASS</sequence>
<evidence type="ECO:0000256" key="1">
    <source>
        <dbReference type="SAM" id="MobiDB-lite"/>
    </source>
</evidence>